<evidence type="ECO:0000313" key="3">
    <source>
        <dbReference type="Proteomes" id="UP000176420"/>
    </source>
</evidence>
<dbReference type="AlphaFoldDB" id="A0A1G2BAV7"/>
<dbReference type="EMBL" id="MHKI01000022">
    <property type="protein sequence ID" value="OGY86304.1"/>
    <property type="molecule type" value="Genomic_DNA"/>
</dbReference>
<organism evidence="2 3">
    <name type="scientific">Candidatus Kerfeldbacteria bacterium RIFOXYB2_FULL_38_14</name>
    <dbReference type="NCBI Taxonomy" id="1798547"/>
    <lineage>
        <taxon>Bacteria</taxon>
        <taxon>Candidatus Kerfeldiibacteriota</taxon>
    </lineage>
</organism>
<accession>A0A1G2BAV7</accession>
<protein>
    <submittedName>
        <fullName evidence="2">Uncharacterized protein</fullName>
    </submittedName>
</protein>
<evidence type="ECO:0000313" key="2">
    <source>
        <dbReference type="EMBL" id="OGY86304.1"/>
    </source>
</evidence>
<dbReference type="Proteomes" id="UP000176420">
    <property type="component" value="Unassembled WGS sequence"/>
</dbReference>
<keyword evidence="1" id="KW-0472">Membrane</keyword>
<keyword evidence="1" id="KW-1133">Transmembrane helix</keyword>
<comment type="caution">
    <text evidence="2">The sequence shown here is derived from an EMBL/GenBank/DDBJ whole genome shotgun (WGS) entry which is preliminary data.</text>
</comment>
<sequence>MFKTDSSEISDKKITLGLWVATHKAQLKQVHVLLLAVLAMAMILFFFIELFNWAYHVPQTKRINEALLQSPINFGQNRQPNNIVIEKTYATVHDEQSVDVAVFVKNPNEKWAAEINYEMTIGGKTGVVEHVNLAPAQEKVLTKTAVATTAVSPSVQTNILDISWKLIKDLDALPKVSWEETDQKFNHINTDQIGAPQTTLEFNLSNKSVYGFKNVPVAVLLQDKNGVVVGIGQQTMAQIASLEKKPVIIRWPKEYGESLQTLIYVSPDILSSENIIR</sequence>
<feature type="transmembrane region" description="Helical" evidence="1">
    <location>
        <begin position="32"/>
        <end position="55"/>
    </location>
</feature>
<keyword evidence="1" id="KW-0812">Transmembrane</keyword>
<name>A0A1G2BAV7_9BACT</name>
<proteinExistence type="predicted"/>
<reference evidence="2 3" key="1">
    <citation type="journal article" date="2016" name="Nat. Commun.">
        <title>Thousands of microbial genomes shed light on interconnected biogeochemical processes in an aquifer system.</title>
        <authorList>
            <person name="Anantharaman K."/>
            <person name="Brown C.T."/>
            <person name="Hug L.A."/>
            <person name="Sharon I."/>
            <person name="Castelle C.J."/>
            <person name="Probst A.J."/>
            <person name="Thomas B.C."/>
            <person name="Singh A."/>
            <person name="Wilkins M.J."/>
            <person name="Karaoz U."/>
            <person name="Brodie E.L."/>
            <person name="Williams K.H."/>
            <person name="Hubbard S.S."/>
            <person name="Banfield J.F."/>
        </authorList>
    </citation>
    <scope>NUCLEOTIDE SEQUENCE [LARGE SCALE GENOMIC DNA]</scope>
</reference>
<evidence type="ECO:0000256" key="1">
    <source>
        <dbReference type="SAM" id="Phobius"/>
    </source>
</evidence>
<gene>
    <name evidence="2" type="ORF">A2319_05655</name>
</gene>